<dbReference type="OrthoDB" id="8956284at2759"/>
<keyword evidence="3" id="KW-1185">Reference proteome</keyword>
<name>A0A4Z2JE34_9TELE</name>
<sequence>MVDSFTKWMNDMCREYIDISTVLRIERCMLTREVKKGNVPSRESIHVYYQKAMRLNMSRQASLDQLSDDESASGSARIHRRRRAYPMESQDSTASRDSMSRYTEQCSVGDQMSPRYRWCLQVVRQNATEYILASRLLSSIVR</sequence>
<dbReference type="InterPro" id="IPR027272">
    <property type="entry name" value="Piezo"/>
</dbReference>
<proteinExistence type="predicted"/>
<accession>A0A4Z2JE34</accession>
<organism evidence="2 3">
    <name type="scientific">Liparis tanakae</name>
    <name type="common">Tanaka's snailfish</name>
    <dbReference type="NCBI Taxonomy" id="230148"/>
    <lineage>
        <taxon>Eukaryota</taxon>
        <taxon>Metazoa</taxon>
        <taxon>Chordata</taxon>
        <taxon>Craniata</taxon>
        <taxon>Vertebrata</taxon>
        <taxon>Euteleostomi</taxon>
        <taxon>Actinopterygii</taxon>
        <taxon>Neopterygii</taxon>
        <taxon>Teleostei</taxon>
        <taxon>Neoteleostei</taxon>
        <taxon>Acanthomorphata</taxon>
        <taxon>Eupercaria</taxon>
        <taxon>Perciformes</taxon>
        <taxon>Cottioidei</taxon>
        <taxon>Cottales</taxon>
        <taxon>Liparidae</taxon>
        <taxon>Liparis</taxon>
    </lineage>
</organism>
<dbReference type="GO" id="GO:0008381">
    <property type="term" value="F:mechanosensitive monoatomic ion channel activity"/>
    <property type="evidence" value="ECO:0007669"/>
    <property type="project" value="InterPro"/>
</dbReference>
<dbReference type="PANTHER" id="PTHR47049:SF6">
    <property type="entry name" value="PIEZO-TYPE MECHANOSENSITIVE ION CHANNEL COMPONENT"/>
    <property type="match status" value="1"/>
</dbReference>
<dbReference type="AlphaFoldDB" id="A0A4Z2JE34"/>
<evidence type="ECO:0000256" key="1">
    <source>
        <dbReference type="SAM" id="MobiDB-lite"/>
    </source>
</evidence>
<dbReference type="PANTHER" id="PTHR47049">
    <property type="entry name" value="PIEZO-TYPE MECHANOSENSITIVE ION CHANNEL HOMOLOG"/>
    <property type="match status" value="1"/>
</dbReference>
<dbReference type="Proteomes" id="UP000314294">
    <property type="component" value="Unassembled WGS sequence"/>
</dbReference>
<dbReference type="GO" id="GO:0016020">
    <property type="term" value="C:membrane"/>
    <property type="evidence" value="ECO:0007669"/>
    <property type="project" value="InterPro"/>
</dbReference>
<feature type="compositionally biased region" description="Polar residues" evidence="1">
    <location>
        <begin position="89"/>
        <end position="102"/>
    </location>
</feature>
<evidence type="ECO:0000313" key="3">
    <source>
        <dbReference type="Proteomes" id="UP000314294"/>
    </source>
</evidence>
<dbReference type="EMBL" id="SRLO01000005">
    <property type="protein sequence ID" value="TNN88489.1"/>
    <property type="molecule type" value="Genomic_DNA"/>
</dbReference>
<reference evidence="2 3" key="1">
    <citation type="submission" date="2019-03" db="EMBL/GenBank/DDBJ databases">
        <title>First draft genome of Liparis tanakae, snailfish: a comprehensive survey of snailfish specific genes.</title>
        <authorList>
            <person name="Kim W."/>
            <person name="Song I."/>
            <person name="Jeong J.-H."/>
            <person name="Kim D."/>
            <person name="Kim S."/>
            <person name="Ryu S."/>
            <person name="Song J.Y."/>
            <person name="Lee S.K."/>
        </authorList>
    </citation>
    <scope>NUCLEOTIDE SEQUENCE [LARGE SCALE GENOMIC DNA]</scope>
    <source>
        <tissue evidence="2">Muscle</tissue>
    </source>
</reference>
<feature type="region of interest" description="Disordered" evidence="1">
    <location>
        <begin position="60"/>
        <end position="102"/>
    </location>
</feature>
<gene>
    <name evidence="2" type="primary">PIEZO2_4</name>
    <name evidence="2" type="ORF">EYF80_001272</name>
</gene>
<protein>
    <submittedName>
        <fullName evidence="2">Piezo-type mechanosensitive ion channel component 2</fullName>
    </submittedName>
</protein>
<comment type="caution">
    <text evidence="2">The sequence shown here is derived from an EMBL/GenBank/DDBJ whole genome shotgun (WGS) entry which is preliminary data.</text>
</comment>
<evidence type="ECO:0000313" key="2">
    <source>
        <dbReference type="EMBL" id="TNN88489.1"/>
    </source>
</evidence>